<dbReference type="InterPro" id="IPR007412">
    <property type="entry name" value="FlgM"/>
</dbReference>
<keyword evidence="3" id="KW-0678">Repressor</keyword>
<keyword evidence="5" id="KW-0805">Transcription regulation</keyword>
<sequence>MNQIDDLNTLKNMDAKSPRQMLDAFMQSLSFDDTVKQIAALKAMIFNVPDINQAKIQFIKEEIAAGRYQIQSTRIAQKLTEYNQSMKEPEIA</sequence>
<dbReference type="InterPro" id="IPR035890">
    <property type="entry name" value="Anti-sigma-28_factor_FlgM_sf"/>
</dbReference>
<evidence type="ECO:0000256" key="4">
    <source>
        <dbReference type="ARBA" id="ARBA00022795"/>
    </source>
</evidence>
<reference evidence="10 11" key="1">
    <citation type="submission" date="2015-11" db="EMBL/GenBank/DDBJ databases">
        <title>Genomic analysis of 38 Legionella species identifies large and diverse effector repertoires.</title>
        <authorList>
            <person name="Burstein D."/>
            <person name="Amaro F."/>
            <person name="Zusman T."/>
            <person name="Lifshitz Z."/>
            <person name="Cohen O."/>
            <person name="Gilbert J.A."/>
            <person name="Pupko T."/>
            <person name="Shuman H.A."/>
            <person name="Segal G."/>
        </authorList>
    </citation>
    <scope>NUCLEOTIDE SEQUENCE [LARGE SCALE GENOMIC DNA]</scope>
    <source>
        <strain evidence="10 11">Oak Ridge-10</strain>
    </source>
</reference>
<name>A0A0W0X1A2_9GAMM</name>
<dbReference type="InterPro" id="IPR031316">
    <property type="entry name" value="FlgM_C"/>
</dbReference>
<dbReference type="RefSeq" id="WP_025385631.1">
    <property type="nucleotide sequence ID" value="NZ_LCUA01000034.1"/>
</dbReference>
<dbReference type="SUPFAM" id="SSF101498">
    <property type="entry name" value="Anti-sigma factor FlgM"/>
    <property type="match status" value="1"/>
</dbReference>
<dbReference type="Proteomes" id="UP000054858">
    <property type="component" value="Unassembled WGS sequence"/>
</dbReference>
<organism evidence="10 11">
    <name type="scientific">Legionella oakridgensis</name>
    <dbReference type="NCBI Taxonomy" id="29423"/>
    <lineage>
        <taxon>Bacteria</taxon>
        <taxon>Pseudomonadati</taxon>
        <taxon>Pseudomonadota</taxon>
        <taxon>Gammaproteobacteria</taxon>
        <taxon>Legionellales</taxon>
        <taxon>Legionellaceae</taxon>
        <taxon>Legionella</taxon>
    </lineage>
</organism>
<dbReference type="AlphaFoldDB" id="A0A0W0X1A2"/>
<feature type="domain" description="Anti-sigma-28 factor FlgM C-terminal" evidence="9">
    <location>
        <begin position="28"/>
        <end position="80"/>
    </location>
</feature>
<evidence type="ECO:0000313" key="11">
    <source>
        <dbReference type="Proteomes" id="UP000054858"/>
    </source>
</evidence>
<evidence type="ECO:0000256" key="6">
    <source>
        <dbReference type="ARBA" id="ARBA00023163"/>
    </source>
</evidence>
<keyword evidence="6" id="KW-0804">Transcription</keyword>
<evidence type="ECO:0000256" key="2">
    <source>
        <dbReference type="ARBA" id="ARBA00017823"/>
    </source>
</evidence>
<evidence type="ECO:0000256" key="7">
    <source>
        <dbReference type="ARBA" id="ARBA00024739"/>
    </source>
</evidence>
<keyword evidence="4" id="KW-1005">Bacterial flagellum biogenesis</keyword>
<evidence type="ECO:0000256" key="1">
    <source>
        <dbReference type="ARBA" id="ARBA00005322"/>
    </source>
</evidence>
<evidence type="ECO:0000256" key="3">
    <source>
        <dbReference type="ARBA" id="ARBA00022491"/>
    </source>
</evidence>
<keyword evidence="10" id="KW-0282">Flagellum</keyword>
<dbReference type="GO" id="GO:0044781">
    <property type="term" value="P:bacterial-type flagellum organization"/>
    <property type="evidence" value="ECO:0007669"/>
    <property type="project" value="UniProtKB-KW"/>
</dbReference>
<protein>
    <recommendedName>
        <fullName evidence="2">Negative regulator of flagellin synthesis</fullName>
    </recommendedName>
    <alternativeName>
        <fullName evidence="8">Anti-sigma-28 factor</fullName>
    </alternativeName>
</protein>
<evidence type="ECO:0000256" key="8">
    <source>
        <dbReference type="ARBA" id="ARBA00030117"/>
    </source>
</evidence>
<keyword evidence="10" id="KW-0969">Cilium</keyword>
<evidence type="ECO:0000256" key="5">
    <source>
        <dbReference type="ARBA" id="ARBA00023015"/>
    </source>
</evidence>
<comment type="function">
    <text evidence="7">Responsible for the coupling of flagellin expression to flagellar assembly by preventing expression of the flagellin genes when a component of the middle class of proteins is defective. It negatively regulates flagellar genes by inhibiting the activity of FliA by directly binding to FliA.</text>
</comment>
<accession>A0A0W0X1A2</accession>
<proteinExistence type="inferred from homology"/>
<dbReference type="Pfam" id="PF04316">
    <property type="entry name" value="FlgM"/>
    <property type="match status" value="1"/>
</dbReference>
<dbReference type="EMBL" id="LNYP01000028">
    <property type="protein sequence ID" value="KTD38341.1"/>
    <property type="molecule type" value="Genomic_DNA"/>
</dbReference>
<comment type="similarity">
    <text evidence="1">Belongs to the FlgM family.</text>
</comment>
<comment type="caution">
    <text evidence="10">The sequence shown here is derived from an EMBL/GenBank/DDBJ whole genome shotgun (WGS) entry which is preliminary data.</text>
</comment>
<gene>
    <name evidence="10" type="primary">flgM</name>
    <name evidence="10" type="ORF">Loak_1286</name>
</gene>
<dbReference type="PATRIC" id="fig|29423.5.peg.1346"/>
<evidence type="ECO:0000259" key="9">
    <source>
        <dbReference type="Pfam" id="PF04316"/>
    </source>
</evidence>
<dbReference type="GO" id="GO:0045892">
    <property type="term" value="P:negative regulation of DNA-templated transcription"/>
    <property type="evidence" value="ECO:0007669"/>
    <property type="project" value="InterPro"/>
</dbReference>
<dbReference type="NCBIfam" id="TIGR03824">
    <property type="entry name" value="FlgM_jcvi"/>
    <property type="match status" value="1"/>
</dbReference>
<keyword evidence="10" id="KW-0966">Cell projection</keyword>
<evidence type="ECO:0000313" key="10">
    <source>
        <dbReference type="EMBL" id="KTD38341.1"/>
    </source>
</evidence>